<keyword evidence="2" id="KW-0326">Glycosidase</keyword>
<evidence type="ECO:0000313" key="6">
    <source>
        <dbReference type="Proteomes" id="UP001189122"/>
    </source>
</evidence>
<dbReference type="PANTHER" id="PTHR31062">
    <property type="entry name" value="XYLOGLUCAN ENDOTRANSGLUCOSYLASE/HYDROLASE PROTEIN 8-RELATED"/>
    <property type="match status" value="1"/>
</dbReference>
<evidence type="ECO:0000313" key="5">
    <source>
        <dbReference type="EMBL" id="CAA2618633.1"/>
    </source>
</evidence>
<feature type="region of interest" description="Disordered" evidence="3">
    <location>
        <begin position="1"/>
        <end position="64"/>
    </location>
</feature>
<keyword evidence="6" id="KW-1185">Reference proteome</keyword>
<dbReference type="Proteomes" id="UP001189122">
    <property type="component" value="Unassembled WGS sequence"/>
</dbReference>
<dbReference type="InterPro" id="IPR013320">
    <property type="entry name" value="ConA-like_dom_sf"/>
</dbReference>
<reference evidence="5 6" key="1">
    <citation type="submission" date="2019-12" db="EMBL/GenBank/DDBJ databases">
        <authorList>
            <person name="Scholz U."/>
            <person name="Mascher M."/>
            <person name="Fiebig A."/>
        </authorList>
    </citation>
    <scope>NUCLEOTIDE SEQUENCE</scope>
</reference>
<name>A0A7I8IKT6_SPIIN</name>
<feature type="compositionally biased region" description="Low complexity" evidence="3">
    <location>
        <begin position="7"/>
        <end position="59"/>
    </location>
</feature>
<feature type="region of interest" description="Disordered" evidence="3">
    <location>
        <begin position="239"/>
        <end position="262"/>
    </location>
</feature>
<dbReference type="PROSITE" id="PS51762">
    <property type="entry name" value="GH16_2"/>
    <property type="match status" value="1"/>
</dbReference>
<keyword evidence="1" id="KW-0378">Hydrolase</keyword>
<accession>A0A7I8IKT6</accession>
<dbReference type="Pfam" id="PF00722">
    <property type="entry name" value="Glyco_hydro_16"/>
    <property type="match status" value="1"/>
</dbReference>
<evidence type="ECO:0000256" key="2">
    <source>
        <dbReference type="ARBA" id="ARBA00023295"/>
    </source>
</evidence>
<evidence type="ECO:0000256" key="1">
    <source>
        <dbReference type="ARBA" id="ARBA00022801"/>
    </source>
</evidence>
<dbReference type="Gene3D" id="2.60.120.200">
    <property type="match status" value="1"/>
</dbReference>
<feature type="domain" description="GH16" evidence="4">
    <location>
        <begin position="6"/>
        <end position="190"/>
    </location>
</feature>
<sequence length="262" mass="28465">MTRRHSSSSSSARPFSSPSSVSVVLPAARGSTRSSSPAGPPTTSSTTARSSSSSSTTSPQVPLRKATAEIKLAPGDSAGTVTAFYMSSDGPNHHEFDFEFLGNSSGEPILVQTNVYGGLWFDPTADFHSYGILWNRQQVEEEDEELGEGARLPRRPADGIYSSIWNADDWATQGGRVKIDWSHAPFVTTYRGFWSTPAKDMKRCAGQGNEQGRRYWWQEPMMEELSLHQSHQLLWSATTTSSTTTAPTPPASPPPLPSASHD</sequence>
<dbReference type="GO" id="GO:0004553">
    <property type="term" value="F:hydrolase activity, hydrolyzing O-glycosyl compounds"/>
    <property type="evidence" value="ECO:0007669"/>
    <property type="project" value="InterPro"/>
</dbReference>
<dbReference type="AlphaFoldDB" id="A0A7I8IKT6"/>
<organism evidence="5">
    <name type="scientific">Spirodela intermedia</name>
    <name type="common">Intermediate duckweed</name>
    <dbReference type="NCBI Taxonomy" id="51605"/>
    <lineage>
        <taxon>Eukaryota</taxon>
        <taxon>Viridiplantae</taxon>
        <taxon>Streptophyta</taxon>
        <taxon>Embryophyta</taxon>
        <taxon>Tracheophyta</taxon>
        <taxon>Spermatophyta</taxon>
        <taxon>Magnoliopsida</taxon>
        <taxon>Liliopsida</taxon>
        <taxon>Araceae</taxon>
        <taxon>Lemnoideae</taxon>
        <taxon>Spirodela</taxon>
    </lineage>
</organism>
<dbReference type="EMBL" id="LR743591">
    <property type="protein sequence ID" value="CAA2618633.1"/>
    <property type="molecule type" value="Genomic_DNA"/>
</dbReference>
<proteinExistence type="predicted"/>
<dbReference type="SUPFAM" id="SSF49899">
    <property type="entry name" value="Concanavalin A-like lectins/glucanases"/>
    <property type="match status" value="1"/>
</dbReference>
<gene>
    <name evidence="5" type="ORF">SI7747_04004800</name>
</gene>
<evidence type="ECO:0000259" key="4">
    <source>
        <dbReference type="PROSITE" id="PS51762"/>
    </source>
</evidence>
<feature type="compositionally biased region" description="Pro residues" evidence="3">
    <location>
        <begin position="247"/>
        <end position="262"/>
    </location>
</feature>
<protein>
    <recommendedName>
        <fullName evidence="4">GH16 domain-containing protein</fullName>
    </recommendedName>
</protein>
<evidence type="ECO:0000256" key="3">
    <source>
        <dbReference type="SAM" id="MobiDB-lite"/>
    </source>
</evidence>
<dbReference type="InterPro" id="IPR044791">
    <property type="entry name" value="Beta-glucanase/XTH"/>
</dbReference>
<dbReference type="InterPro" id="IPR000757">
    <property type="entry name" value="Beta-glucanase-like"/>
</dbReference>
<dbReference type="GO" id="GO:0005975">
    <property type="term" value="P:carbohydrate metabolic process"/>
    <property type="evidence" value="ECO:0007669"/>
    <property type="project" value="InterPro"/>
</dbReference>
<dbReference type="EMBL" id="CACRZD030000004">
    <property type="protein sequence ID" value="CAA6658353.1"/>
    <property type="molecule type" value="Genomic_DNA"/>
</dbReference>